<organism evidence="2">
    <name type="scientific">Tanacetum cinerariifolium</name>
    <name type="common">Dalmatian daisy</name>
    <name type="synonym">Chrysanthemum cinerariifolium</name>
    <dbReference type="NCBI Taxonomy" id="118510"/>
    <lineage>
        <taxon>Eukaryota</taxon>
        <taxon>Viridiplantae</taxon>
        <taxon>Streptophyta</taxon>
        <taxon>Embryophyta</taxon>
        <taxon>Tracheophyta</taxon>
        <taxon>Spermatophyta</taxon>
        <taxon>Magnoliopsida</taxon>
        <taxon>eudicotyledons</taxon>
        <taxon>Gunneridae</taxon>
        <taxon>Pentapetalae</taxon>
        <taxon>asterids</taxon>
        <taxon>campanulids</taxon>
        <taxon>Asterales</taxon>
        <taxon>Asteraceae</taxon>
        <taxon>Asteroideae</taxon>
        <taxon>Anthemideae</taxon>
        <taxon>Anthemidinae</taxon>
        <taxon>Tanacetum</taxon>
    </lineage>
</organism>
<dbReference type="EMBL" id="BKCJ010003307">
    <property type="protein sequence ID" value="GEU54274.1"/>
    <property type="molecule type" value="Genomic_DNA"/>
</dbReference>
<feature type="compositionally biased region" description="Basic residues" evidence="1">
    <location>
        <begin position="67"/>
        <end position="89"/>
    </location>
</feature>
<evidence type="ECO:0000313" key="2">
    <source>
        <dbReference type="EMBL" id="GEU54274.1"/>
    </source>
</evidence>
<accession>A0A6L2L294</accession>
<feature type="region of interest" description="Disordered" evidence="1">
    <location>
        <begin position="67"/>
        <end position="100"/>
    </location>
</feature>
<sequence>MVVLEYCAKHNMIAYLEKIEENAQFHEIVDFLSRSLIFYALTDRIKKLEKRCKPSIQHYQAWLRSVSKKKKLSKRKSVSKQGRKNAKSRPTKDGSDKRDAELDEVMEYIDTKEALNEGRQITVSTGRLDVDTARPDVITLNKLKDDKAKGVAFKDSGSTDRPARSILTLRPLLTIDLKDKGKGVLEEHGSTKKMTKSDFDFAQIARDKEIDRQLEVELQAEEEKANVEDELWHNQEKWSLKSWNFYENYGVHILVLEDDTEIHMLAERRYPLTTRTIERMMSLRLIIVSASDVAYDLLRFIQKKIDESREHDRGEKDL</sequence>
<proteinExistence type="predicted"/>
<protein>
    <submittedName>
        <fullName evidence="2">Uncharacterized protein</fullName>
    </submittedName>
</protein>
<gene>
    <name evidence="2" type="ORF">Tci_026252</name>
</gene>
<evidence type="ECO:0000256" key="1">
    <source>
        <dbReference type="SAM" id="MobiDB-lite"/>
    </source>
</evidence>
<reference evidence="2" key="1">
    <citation type="journal article" date="2019" name="Sci. Rep.">
        <title>Draft genome of Tanacetum cinerariifolium, the natural source of mosquito coil.</title>
        <authorList>
            <person name="Yamashiro T."/>
            <person name="Shiraishi A."/>
            <person name="Satake H."/>
            <person name="Nakayama K."/>
        </authorList>
    </citation>
    <scope>NUCLEOTIDE SEQUENCE</scope>
</reference>
<dbReference type="AlphaFoldDB" id="A0A6L2L294"/>
<name>A0A6L2L294_TANCI</name>
<feature type="compositionally biased region" description="Basic and acidic residues" evidence="1">
    <location>
        <begin position="90"/>
        <end position="100"/>
    </location>
</feature>
<comment type="caution">
    <text evidence="2">The sequence shown here is derived from an EMBL/GenBank/DDBJ whole genome shotgun (WGS) entry which is preliminary data.</text>
</comment>